<dbReference type="PANTHER" id="PTHR46018">
    <property type="entry name" value="ZINC PHOSPHODIESTERASE ELAC PROTEIN 1"/>
    <property type="match status" value="1"/>
</dbReference>
<dbReference type="EMBL" id="FOIT01000002">
    <property type="protein sequence ID" value="SEV95722.1"/>
    <property type="molecule type" value="Genomic_DNA"/>
</dbReference>
<evidence type="ECO:0000313" key="3">
    <source>
        <dbReference type="EMBL" id="SEV95722.1"/>
    </source>
</evidence>
<dbReference type="Pfam" id="PF12706">
    <property type="entry name" value="Lactamase_B_2"/>
    <property type="match status" value="1"/>
</dbReference>
<evidence type="ECO:0000256" key="1">
    <source>
        <dbReference type="ARBA" id="ARBA00022833"/>
    </source>
</evidence>
<dbReference type="PANTHER" id="PTHR46018:SF4">
    <property type="entry name" value="METALLO-HYDROLASE YHFI-RELATED"/>
    <property type="match status" value="1"/>
</dbReference>
<dbReference type="SMART" id="SM00849">
    <property type="entry name" value="Lactamase_B"/>
    <property type="match status" value="1"/>
</dbReference>
<keyword evidence="1" id="KW-0862">Zinc</keyword>
<accession>A0A662Z326</accession>
<dbReference type="Proteomes" id="UP000243605">
    <property type="component" value="Unassembled WGS sequence"/>
</dbReference>
<organism evidence="3 4">
    <name type="scientific">Aliicoccus persicus</name>
    <dbReference type="NCBI Taxonomy" id="930138"/>
    <lineage>
        <taxon>Bacteria</taxon>
        <taxon>Bacillati</taxon>
        <taxon>Bacillota</taxon>
        <taxon>Bacilli</taxon>
        <taxon>Bacillales</taxon>
        <taxon>Staphylococcaceae</taxon>
        <taxon>Aliicoccus</taxon>
    </lineage>
</organism>
<dbReference type="InterPro" id="IPR001279">
    <property type="entry name" value="Metallo-B-lactamas"/>
</dbReference>
<gene>
    <name evidence="3" type="ORF">SAMN05192557_0997</name>
</gene>
<dbReference type="AlphaFoldDB" id="A0A662Z326"/>
<dbReference type="RefSeq" id="WP_091474483.1">
    <property type="nucleotide sequence ID" value="NZ_FOIT01000002.1"/>
</dbReference>
<dbReference type="CDD" id="cd07716">
    <property type="entry name" value="RNaseZ_short-form-like_MBL-fold"/>
    <property type="match status" value="1"/>
</dbReference>
<dbReference type="SUPFAM" id="SSF56281">
    <property type="entry name" value="Metallo-hydrolase/oxidoreductase"/>
    <property type="match status" value="1"/>
</dbReference>
<sequence length="243" mass="27139">MKVTVIGMWGGFPKVDEPCSGYLIEHNEEKVLLDCGSGVAVKIGKYMDVNTLRHIVVSHSHYDHASDIGVMMFSRLVNTITEKTDVVLTIYEPYNEISSQHPESVKFSEFKSYEEDSVLKIGDMSIRFLEMNHPVKTFAMKISTDDKTVVYTADGTISEELKEFSQGADLLITECSLYEWADGENTGHMNITDCIELVKDAGVKETILTHLPHYGEINDLLETAKQSGIENVQLAQPGLTIEV</sequence>
<proteinExistence type="predicted"/>
<reference evidence="3 4" key="1">
    <citation type="submission" date="2016-10" db="EMBL/GenBank/DDBJ databases">
        <authorList>
            <person name="Varghese N."/>
            <person name="Submissions S."/>
        </authorList>
    </citation>
    <scope>NUCLEOTIDE SEQUENCE [LARGE SCALE GENOMIC DNA]</scope>
    <source>
        <strain evidence="3 4">IBRC-M10081</strain>
    </source>
</reference>
<feature type="domain" description="Metallo-beta-lactamase" evidence="2">
    <location>
        <begin position="18"/>
        <end position="210"/>
    </location>
</feature>
<name>A0A662Z326_9STAP</name>
<dbReference type="Gene3D" id="3.60.15.10">
    <property type="entry name" value="Ribonuclease Z/Hydroxyacylglutathione hydrolase-like"/>
    <property type="match status" value="1"/>
</dbReference>
<dbReference type="OrthoDB" id="9794898at2"/>
<evidence type="ECO:0000259" key="2">
    <source>
        <dbReference type="SMART" id="SM00849"/>
    </source>
</evidence>
<dbReference type="InterPro" id="IPR036866">
    <property type="entry name" value="RibonucZ/Hydroxyglut_hydro"/>
</dbReference>
<protein>
    <submittedName>
        <fullName evidence="3">Ribonuclease BN, tRNA processing enzyme</fullName>
    </submittedName>
</protein>
<evidence type="ECO:0000313" key="4">
    <source>
        <dbReference type="Proteomes" id="UP000243605"/>
    </source>
</evidence>
<keyword evidence="4" id="KW-1185">Reference proteome</keyword>
<dbReference type="GO" id="GO:0042781">
    <property type="term" value="F:3'-tRNA processing endoribonuclease activity"/>
    <property type="evidence" value="ECO:0007669"/>
    <property type="project" value="TreeGrafter"/>
</dbReference>